<dbReference type="Pfam" id="PF12690">
    <property type="entry name" value="BsuPI"/>
    <property type="match status" value="1"/>
</dbReference>
<proteinExistence type="predicted"/>
<dbReference type="PROSITE" id="PS51257">
    <property type="entry name" value="PROKAR_LIPOPROTEIN"/>
    <property type="match status" value="1"/>
</dbReference>
<comment type="caution">
    <text evidence="3">The sequence shown here is derived from an EMBL/GenBank/DDBJ whole genome shotgun (WGS) entry which is preliminary data.</text>
</comment>
<keyword evidence="4" id="KW-1185">Reference proteome</keyword>
<dbReference type="EMBL" id="JAUSUA010000004">
    <property type="protein sequence ID" value="MDQ0207948.1"/>
    <property type="molecule type" value="Genomic_DNA"/>
</dbReference>
<dbReference type="Proteomes" id="UP001225034">
    <property type="component" value="Unassembled WGS sequence"/>
</dbReference>
<evidence type="ECO:0000313" key="4">
    <source>
        <dbReference type="Proteomes" id="UP001225034"/>
    </source>
</evidence>
<sequence length="160" mass="17772">MVKGWNVVFIVALLVLLAACGQEAEAPNNEGQDDQEGVEEMNDWQLEVQTNQNEGTLLVEMTLTNETGESQTIEFPSSQMYELVLTDESDEEVYRFSEDMMFTMAIVEDELAAGDSRSYEETISVNDLDSGSYTLLAEIVGKPTNDLELPSATIDIEITK</sequence>
<evidence type="ECO:0000313" key="3">
    <source>
        <dbReference type="EMBL" id="MDQ0207948.1"/>
    </source>
</evidence>
<organism evidence="3 4">
    <name type="scientific">Alkalicoccobacillus murimartini</name>
    <dbReference type="NCBI Taxonomy" id="171685"/>
    <lineage>
        <taxon>Bacteria</taxon>
        <taxon>Bacillati</taxon>
        <taxon>Bacillota</taxon>
        <taxon>Bacilli</taxon>
        <taxon>Bacillales</taxon>
        <taxon>Bacillaceae</taxon>
        <taxon>Alkalicoccobacillus</taxon>
    </lineage>
</organism>
<gene>
    <name evidence="3" type="ORF">J2S05_002757</name>
</gene>
<reference evidence="3 4" key="1">
    <citation type="submission" date="2023-07" db="EMBL/GenBank/DDBJ databases">
        <title>Genomic Encyclopedia of Type Strains, Phase IV (KMG-IV): sequencing the most valuable type-strain genomes for metagenomic binning, comparative biology and taxonomic classification.</title>
        <authorList>
            <person name="Goeker M."/>
        </authorList>
    </citation>
    <scope>NUCLEOTIDE SEQUENCE [LARGE SCALE GENOMIC DNA]</scope>
    <source>
        <strain evidence="3 4">DSM 19154</strain>
    </source>
</reference>
<dbReference type="InterPro" id="IPR038144">
    <property type="entry name" value="IPI"/>
</dbReference>
<feature type="signal peptide" evidence="1">
    <location>
        <begin position="1"/>
        <end position="24"/>
    </location>
</feature>
<evidence type="ECO:0000256" key="1">
    <source>
        <dbReference type="SAM" id="SignalP"/>
    </source>
</evidence>
<feature type="domain" description="Intracellular proteinase inhibitor BsuPI" evidence="2">
    <location>
        <begin position="44"/>
        <end position="143"/>
    </location>
</feature>
<feature type="chain" id="PRO_5047100020" description="Intracellular proteinase inhibitor BsuPI domain-containing protein" evidence="1">
    <location>
        <begin position="25"/>
        <end position="160"/>
    </location>
</feature>
<dbReference type="InterPro" id="IPR020481">
    <property type="entry name" value="Intracell_prot_inh_BsuPI"/>
</dbReference>
<dbReference type="Gene3D" id="2.60.40.2360">
    <property type="entry name" value="Intracellular proteinase inhibitor BsuPI"/>
    <property type="match status" value="1"/>
</dbReference>
<evidence type="ECO:0000259" key="2">
    <source>
        <dbReference type="Pfam" id="PF12690"/>
    </source>
</evidence>
<dbReference type="RefSeq" id="WP_306983638.1">
    <property type="nucleotide sequence ID" value="NZ_JAUSUA010000004.1"/>
</dbReference>
<accession>A0ABT9YJA9</accession>
<protein>
    <recommendedName>
        <fullName evidence="2">Intracellular proteinase inhibitor BsuPI domain-containing protein</fullName>
    </recommendedName>
</protein>
<name>A0ABT9YJA9_9BACI</name>
<keyword evidence="1" id="KW-0732">Signal</keyword>